<proteinExistence type="predicted"/>
<feature type="compositionally biased region" description="Polar residues" evidence="1">
    <location>
        <begin position="24"/>
        <end position="37"/>
    </location>
</feature>
<feature type="region of interest" description="Disordered" evidence="1">
    <location>
        <begin position="193"/>
        <end position="257"/>
    </location>
</feature>
<name>A0AAU9SLE8_THLAR</name>
<accession>A0AAU9SLE8</accession>
<evidence type="ECO:0000256" key="1">
    <source>
        <dbReference type="SAM" id="MobiDB-lite"/>
    </source>
</evidence>
<dbReference type="InterPro" id="IPR045026">
    <property type="entry name" value="LIMYB"/>
</dbReference>
<reference evidence="3 4" key="1">
    <citation type="submission" date="2022-03" db="EMBL/GenBank/DDBJ databases">
        <authorList>
            <person name="Nunn A."/>
            <person name="Chopra R."/>
            <person name="Nunn A."/>
            <person name="Contreras Garrido A."/>
        </authorList>
    </citation>
    <scope>NUCLEOTIDE SEQUENCE [LARGE SCALE GENOMIC DNA]</scope>
</reference>
<feature type="compositionally biased region" description="Basic and acidic residues" evidence="1">
    <location>
        <begin position="225"/>
        <end position="236"/>
    </location>
</feature>
<organism evidence="3 4">
    <name type="scientific">Thlaspi arvense</name>
    <name type="common">Field penny-cress</name>
    <dbReference type="NCBI Taxonomy" id="13288"/>
    <lineage>
        <taxon>Eukaryota</taxon>
        <taxon>Viridiplantae</taxon>
        <taxon>Streptophyta</taxon>
        <taxon>Embryophyta</taxon>
        <taxon>Tracheophyta</taxon>
        <taxon>Spermatophyta</taxon>
        <taxon>Magnoliopsida</taxon>
        <taxon>eudicotyledons</taxon>
        <taxon>Gunneridae</taxon>
        <taxon>Pentapetalae</taxon>
        <taxon>rosids</taxon>
        <taxon>malvids</taxon>
        <taxon>Brassicales</taxon>
        <taxon>Brassicaceae</taxon>
        <taxon>Thlaspideae</taxon>
        <taxon>Thlaspi</taxon>
    </lineage>
</organism>
<gene>
    <name evidence="3" type="ORF">TAV2_LOCUS15700</name>
</gene>
<dbReference type="PANTHER" id="PTHR47584">
    <property type="match status" value="1"/>
</dbReference>
<feature type="region of interest" description="Disordered" evidence="1">
    <location>
        <begin position="1"/>
        <end position="50"/>
    </location>
</feature>
<sequence length="586" mass="67072">MATRSGCGSKPGNKGRPTRKDQSIDVTTSNHEGNGNRLNRKDKSIDETPTNLQLLDSKKNRNFAQPHYAIRMPDNPGKRRIEEKYYELTGDRIVFEPEMRNRLEYMRQLRQHYNMLVNRTGVRVNPTTERIEMPKPWWDDRIAEAGKNGKYVQVLQSKPLPFKELLDQIYGEHDLDQDERYSPFMLGEHIQQTEAEGDSDDGTTVGETAEENGIQTPFDSTSLRASDDEIPTRELVQRSPPRANRSSLRVHSTSTKRTNRKRVNFETQIQSGFQRMEESCTSLLDKANFGDALALLEALEVEPMGRFWWAANRLLMNDGEIHDGFMKLRSEDNKIRFLERLSGIDRYGDPCQIINLRETCNIPTSSLPMSESQMAGFNTSASTSFGLGLEMFESRSSESSFSSLLRVLGSNSLGLTSGSRASLLILMEEDEILQAYLSHAMDYYCKFFCKEPINQEKGGGWRMIRNQIYEKESSCRTLVRMSREAFTHLCRLLKGRYGLQDTHSICVDESVAIFLILCGQNDTQYDLGLGFGHAQETIGRKFHEVLGAMERMAVDYLRPQSTEAGTYMRIIHDQIAKDIWIKKTFY</sequence>
<keyword evidence="4" id="KW-1185">Reference proteome</keyword>
<feature type="compositionally biased region" description="Polar residues" evidence="1">
    <location>
        <begin position="244"/>
        <end position="256"/>
    </location>
</feature>
<feature type="compositionally biased region" description="Polar residues" evidence="1">
    <location>
        <begin position="213"/>
        <end position="224"/>
    </location>
</feature>
<evidence type="ECO:0000259" key="2">
    <source>
        <dbReference type="Pfam" id="PF26138"/>
    </source>
</evidence>
<dbReference type="InterPro" id="IPR058353">
    <property type="entry name" value="DUF8040"/>
</dbReference>
<evidence type="ECO:0000313" key="3">
    <source>
        <dbReference type="EMBL" id="CAH2065672.1"/>
    </source>
</evidence>
<dbReference type="AlphaFoldDB" id="A0AAU9SLE8"/>
<dbReference type="Proteomes" id="UP000836841">
    <property type="component" value="Chromosome 5"/>
</dbReference>
<dbReference type="PANTHER" id="PTHR47584:SF10">
    <property type="entry name" value="MYB_SANT-LIKE DOMAIN-CONTAINING PROTEIN"/>
    <property type="match status" value="1"/>
</dbReference>
<feature type="domain" description="DUF8040" evidence="2">
    <location>
        <begin position="461"/>
        <end position="549"/>
    </location>
</feature>
<dbReference type="EMBL" id="OU466861">
    <property type="protein sequence ID" value="CAH2065672.1"/>
    <property type="molecule type" value="Genomic_DNA"/>
</dbReference>
<protein>
    <recommendedName>
        <fullName evidence="2">DUF8040 domain-containing protein</fullName>
    </recommendedName>
</protein>
<feature type="non-terminal residue" evidence="3">
    <location>
        <position position="586"/>
    </location>
</feature>
<evidence type="ECO:0000313" key="4">
    <source>
        <dbReference type="Proteomes" id="UP000836841"/>
    </source>
</evidence>
<dbReference type="Pfam" id="PF26138">
    <property type="entry name" value="DUF8040"/>
    <property type="match status" value="1"/>
</dbReference>